<dbReference type="Pfam" id="PF04984">
    <property type="entry name" value="Phage_sheath_1"/>
    <property type="match status" value="1"/>
</dbReference>
<dbReference type="InterPro" id="IPR035089">
    <property type="entry name" value="Phage_sheath_subtilisin"/>
</dbReference>
<dbReference type="STRING" id="634177.GLX_15540"/>
<evidence type="ECO:0000313" key="5">
    <source>
        <dbReference type="Proteomes" id="UP000009044"/>
    </source>
</evidence>
<evidence type="ECO:0000313" key="4">
    <source>
        <dbReference type="EMBL" id="BAK84547.1"/>
    </source>
</evidence>
<dbReference type="PATRIC" id="fig|634177.7.peg.1779"/>
<comment type="similarity">
    <text evidence="1">Belongs to the myoviridae tail sheath protein family.</text>
</comment>
<dbReference type="AlphaFoldDB" id="G2I0T9"/>
<proteinExistence type="inferred from homology"/>
<dbReference type="EMBL" id="AP012159">
    <property type="protein sequence ID" value="BAK84547.1"/>
    <property type="molecule type" value="Genomic_DNA"/>
</dbReference>
<gene>
    <name evidence="3" type="ordered locus">GLX_15540</name>
    <name evidence="4" type="ordered locus">GLX_21350</name>
</gene>
<dbReference type="Proteomes" id="UP000009044">
    <property type="component" value="Chromosome"/>
</dbReference>
<dbReference type="PIRSF" id="PIRSF007349">
    <property type="entry name" value="Tsp_L"/>
    <property type="match status" value="1"/>
</dbReference>
<dbReference type="KEGG" id="gxy:GLX_21350"/>
<evidence type="ECO:0000256" key="1">
    <source>
        <dbReference type="ARBA" id="ARBA00008005"/>
    </source>
</evidence>
<organism evidence="4 5">
    <name type="scientific">Komagataeibacter medellinensis (strain NBRC 3288 / BCRC 11682 / LMG 1693 / Kondo 51)</name>
    <name type="common">Gluconacetobacter medellinensis</name>
    <dbReference type="NCBI Taxonomy" id="634177"/>
    <lineage>
        <taxon>Bacteria</taxon>
        <taxon>Pseudomonadati</taxon>
        <taxon>Pseudomonadota</taxon>
        <taxon>Alphaproteobacteria</taxon>
        <taxon>Acetobacterales</taxon>
        <taxon>Acetobacteraceae</taxon>
        <taxon>Komagataeibacter</taxon>
    </lineage>
</organism>
<dbReference type="HOGENOM" id="CLU_023068_1_0_5"/>
<dbReference type="RefSeq" id="WP_014105508.1">
    <property type="nucleotide sequence ID" value="NC_016027.1"/>
</dbReference>
<dbReference type="KEGG" id="gxy:GLX_15540"/>
<sequence length="491" mass="51636">MSESITFPNYPTTNRVPGVFADIDPSQANTATVALRALIIAQRLKSGTAPAGTPVIIPSPAAAVTMFGAGSQAAIAVSHYRNIDTFGELWVLPLDDDAAAQAAAGAIAISGTPTGSGTIVFLIDGALVPVAYAVGDAAADILARIPTAMAQVANIPVSAGTITDASLPLTALNAGACGNDILLGTSDTSSDYTSDGLTITFTQFTGGSENPSAAITPALANLGNRTFDFVCCPYTDATSLAAIKEFWNDQTGRWSWLQMLFGHVFSAVRGTLGEVTTFGGTVNDQHLTVMPIADSPHSPLRWAAEITAGVAVKVRADPGIPITQVALTVLPPSQPNQWTFSEQNSLLYEGLSVFSVGDDSTVYILRLITTYQENAAGMPDDSYLDCETMNQLAYVIRDLREFQTPYLTKKLVSDTTRIAAGSNAINAPVVKQALISRYAALEDAGYVQNSANFAAAIIVQNAGGGQLRELLPIDVVNQVRDIPMLIQFRKS</sequence>
<accession>G2I0T9</accession>
<dbReference type="eggNOG" id="COG4386">
    <property type="taxonomic scope" value="Bacteria"/>
</dbReference>
<protein>
    <submittedName>
        <fullName evidence="4">Bacteriophage tail sheath protein</fullName>
    </submittedName>
</protein>
<reference evidence="4" key="2">
    <citation type="submission" date="2011-04" db="EMBL/GenBank/DDBJ databases">
        <authorList>
            <consortium name="Gluconacetobacter xylinus genome sequencing consortium"/>
        </authorList>
    </citation>
    <scope>NUCLEOTIDE SEQUENCE</scope>
    <source>
        <strain evidence="4">NBRC 3288</strain>
    </source>
</reference>
<dbReference type="InterPro" id="IPR007067">
    <property type="entry name" value="Tail_sheath"/>
</dbReference>
<feature type="domain" description="Tail sheath protein subtilisin-like" evidence="2">
    <location>
        <begin position="214"/>
        <end position="370"/>
    </location>
</feature>
<name>G2I0T9_KOMMN</name>
<evidence type="ECO:0000313" key="3">
    <source>
        <dbReference type="EMBL" id="BAK83966.1"/>
    </source>
</evidence>
<dbReference type="EMBL" id="AP012159">
    <property type="protein sequence ID" value="BAK83966.1"/>
    <property type="molecule type" value="Genomic_DNA"/>
</dbReference>
<evidence type="ECO:0000259" key="2">
    <source>
        <dbReference type="Pfam" id="PF04984"/>
    </source>
</evidence>
<reference evidence="5" key="1">
    <citation type="journal article" date="2011" name="J. Bacteriol.">
        <title>Complete genome sequence of NBRC 3288, a unique cellulose-nonproducing strain of Gluconacetobacter xylinus isolated from vinegar.</title>
        <authorList>
            <person name="Ogino H."/>
            <person name="Azuma Y."/>
            <person name="Hosoyama A."/>
            <person name="Nakazawa H."/>
            <person name="Matsutani M."/>
            <person name="Hasegawa A."/>
            <person name="Otsuyama K."/>
            <person name="Matsushita K."/>
            <person name="Fujita N."/>
            <person name="Shirai M."/>
        </authorList>
    </citation>
    <scope>NUCLEOTIDE SEQUENCE [LARGE SCALE GENOMIC DNA]</scope>
    <source>
        <strain evidence="5">NBRC 3288 / BCRC 11682 / LMG 1693</strain>
    </source>
</reference>